<feature type="region of interest" description="Disordered" evidence="1">
    <location>
        <begin position="66"/>
        <end position="92"/>
    </location>
</feature>
<evidence type="ECO:0000313" key="2">
    <source>
        <dbReference type="EMBL" id="VVC03977.1"/>
    </source>
</evidence>
<gene>
    <name evidence="2" type="ORF">LFW2832_00648</name>
</gene>
<sequence>MDNSKPDQTRSGHSSVFVGMLNKIANSGLELDKLTEIVETAASREQITATERSELLGKLGVNDKSVPKVHDEGEAPCNDISERRRRAKQDHFNGTEGRIRPRVMASRPVSNIRETGPLGVRDFHHKMGSIHVEAVIPNTGTIFGSRPRISGPGRRY</sequence>
<dbReference type="Proteomes" id="UP000789941">
    <property type="component" value="Unassembled WGS sequence"/>
</dbReference>
<comment type="caution">
    <text evidence="2">The sequence shown here is derived from an EMBL/GenBank/DDBJ whole genome shotgun (WGS) entry which is preliminary data.</text>
</comment>
<evidence type="ECO:0000313" key="3">
    <source>
        <dbReference type="Proteomes" id="UP000789941"/>
    </source>
</evidence>
<protein>
    <submittedName>
        <fullName evidence="2">Uncharacterized protein</fullName>
    </submittedName>
</protein>
<accession>A0A5E4LSW2</accession>
<reference evidence="2 3" key="1">
    <citation type="submission" date="2019-08" db="EMBL/GenBank/DDBJ databases">
        <authorList>
            <person name="Vazquez-Campos X."/>
        </authorList>
    </citation>
    <scope>NUCLEOTIDE SEQUENCE [LARGE SCALE GENOMIC DNA]</scope>
    <source>
        <strain evidence="2">LFW-283_2</strain>
    </source>
</reference>
<name>A0A5E4LSW2_9ARCH</name>
<evidence type="ECO:0000256" key="1">
    <source>
        <dbReference type="SAM" id="MobiDB-lite"/>
    </source>
</evidence>
<proteinExistence type="predicted"/>
<dbReference type="AlphaFoldDB" id="A0A5E4LSW2"/>
<dbReference type="EMBL" id="CABMJJ010000009">
    <property type="protein sequence ID" value="VVC03977.1"/>
    <property type="molecule type" value="Genomic_DNA"/>
</dbReference>
<organism evidence="2 3">
    <name type="scientific">Candidatus Bilamarchaeum dharawalense</name>
    <dbReference type="NCBI Taxonomy" id="2885759"/>
    <lineage>
        <taxon>Archaea</taxon>
        <taxon>Candidatus Micrarchaeota</taxon>
        <taxon>Candidatus Micrarchaeia</taxon>
        <taxon>Candidatus Anstonellales</taxon>
        <taxon>Candidatus Bilamarchaeaceae</taxon>
        <taxon>Candidatus Bilamarchaeum</taxon>
    </lineage>
</organism>